<feature type="region of interest" description="Disordered" evidence="1">
    <location>
        <begin position="228"/>
        <end position="278"/>
    </location>
</feature>
<dbReference type="EMBL" id="BDIP01000185">
    <property type="protein sequence ID" value="GIQ80520.1"/>
    <property type="molecule type" value="Genomic_DNA"/>
</dbReference>
<dbReference type="EMBL" id="BDIP01000915">
    <property type="protein sequence ID" value="GIQ83076.1"/>
    <property type="molecule type" value="Genomic_DNA"/>
</dbReference>
<dbReference type="EMBL" id="BDIP01000337">
    <property type="protein sequence ID" value="GIQ81226.1"/>
    <property type="molecule type" value="Genomic_DNA"/>
</dbReference>
<evidence type="ECO:0000313" key="4">
    <source>
        <dbReference type="EMBL" id="GIQ80755.1"/>
    </source>
</evidence>
<dbReference type="EMBL" id="BDIP01001315">
    <property type="protein sequence ID" value="GIQ84126.1"/>
    <property type="molecule type" value="Genomic_DNA"/>
</dbReference>
<feature type="compositionally biased region" description="Basic and acidic residues" evidence="1">
    <location>
        <begin position="263"/>
        <end position="278"/>
    </location>
</feature>
<dbReference type="EMBL" id="BDIP01000579">
    <property type="protein sequence ID" value="GIQ82065.1"/>
    <property type="molecule type" value="Genomic_DNA"/>
</dbReference>
<evidence type="ECO:0000313" key="7">
    <source>
        <dbReference type="EMBL" id="GIQ82725.1"/>
    </source>
</evidence>
<feature type="compositionally biased region" description="Basic and acidic residues" evidence="1">
    <location>
        <begin position="338"/>
        <end position="349"/>
    </location>
</feature>
<evidence type="ECO:0000256" key="1">
    <source>
        <dbReference type="SAM" id="MobiDB-lite"/>
    </source>
</evidence>
<feature type="region of interest" description="Disordered" evidence="1">
    <location>
        <begin position="168"/>
        <end position="191"/>
    </location>
</feature>
<evidence type="ECO:0000313" key="3">
    <source>
        <dbReference type="EMBL" id="GIQ80573.1"/>
    </source>
</evidence>
<evidence type="ECO:0000313" key="11">
    <source>
        <dbReference type="EMBL" id="GIQ84126.1"/>
    </source>
</evidence>
<feature type="compositionally biased region" description="Pro residues" evidence="1">
    <location>
        <begin position="119"/>
        <end position="135"/>
    </location>
</feature>
<feature type="region of interest" description="Disordered" evidence="1">
    <location>
        <begin position="532"/>
        <end position="555"/>
    </location>
</feature>
<comment type="caution">
    <text evidence="2">The sequence shown here is derived from an EMBL/GenBank/DDBJ whole genome shotgun (WGS) entry which is preliminary data.</text>
</comment>
<accession>A0A9K3GFG7</accession>
<organism evidence="2 12">
    <name type="scientific">Kipferlia bialata</name>
    <dbReference type="NCBI Taxonomy" id="797122"/>
    <lineage>
        <taxon>Eukaryota</taxon>
        <taxon>Metamonada</taxon>
        <taxon>Carpediemonas-like organisms</taxon>
        <taxon>Kipferlia</taxon>
    </lineage>
</organism>
<reference evidence="2 12" key="2">
    <citation type="journal article" date="2018" name="PLoS ONE">
        <title>The draft genome of Kipferlia bialata reveals reductive genome evolution in fornicate parasites.</title>
        <authorList>
            <person name="Tanifuji G."/>
            <person name="Takabayashi S."/>
            <person name="Kume K."/>
            <person name="Takagi M."/>
            <person name="Nakayama T."/>
            <person name="Kamikawa R."/>
            <person name="Inagaki Y."/>
            <person name="Hashimoto T."/>
        </authorList>
    </citation>
    <scope>NUCLEOTIDE SEQUENCE [LARGE SCALE GENOMIC DNA]</scope>
    <source>
        <strain evidence="2">NY0173</strain>
    </source>
</reference>
<feature type="compositionally biased region" description="Basic and acidic residues" evidence="1">
    <location>
        <begin position="231"/>
        <end position="241"/>
    </location>
</feature>
<reference evidence="2" key="1">
    <citation type="submission" date="2016-10" db="EMBL/GenBank/DDBJ databases">
        <authorList>
            <person name="Tanifuji G."/>
            <person name="Kume K."/>
            <person name="Nakayama T."/>
            <person name="Takabayashi S."/>
            <person name="Hashimoto T."/>
        </authorList>
    </citation>
    <scope>NUCLEOTIDE SEQUENCE</scope>
    <source>
        <strain evidence="2">NY0173</strain>
    </source>
</reference>
<feature type="region of interest" description="Disordered" evidence="1">
    <location>
        <begin position="295"/>
        <end position="359"/>
    </location>
</feature>
<proteinExistence type="predicted"/>
<feature type="region of interest" description="Disordered" evidence="1">
    <location>
        <begin position="1"/>
        <end position="77"/>
    </location>
</feature>
<evidence type="ECO:0000313" key="10">
    <source>
        <dbReference type="EMBL" id="GIQ83804.1"/>
    </source>
</evidence>
<feature type="compositionally biased region" description="Polar residues" evidence="1">
    <location>
        <begin position="15"/>
        <end position="42"/>
    </location>
</feature>
<name>A0A9K3GFG7_9EUKA</name>
<dbReference type="Proteomes" id="UP000265618">
    <property type="component" value="Unassembled WGS sequence"/>
</dbReference>
<gene>
    <name evidence="2" type="ORF">KIPB_001331</name>
    <name evidence="3" type="ORF">KIPB_001398</name>
    <name evidence="4" type="ORF">KIPB_001600</name>
    <name evidence="5" type="ORF">KIPB_002152</name>
    <name evidence="6" type="ORF">KIPB_003140</name>
    <name evidence="7" type="ORF">KIPB_003914</name>
    <name evidence="8" type="ORF">KIPB_004328</name>
    <name evidence="9" type="ORF">KIPB_004344</name>
    <name evidence="10" type="ORF">KIPB_005177</name>
    <name evidence="11" type="ORF">KIPB_005568</name>
</gene>
<dbReference type="AlphaFoldDB" id="A0A9K3GFG7"/>
<evidence type="ECO:0000313" key="9">
    <source>
        <dbReference type="EMBL" id="GIQ83089.1"/>
    </source>
</evidence>
<feature type="region of interest" description="Disordered" evidence="1">
    <location>
        <begin position="104"/>
        <end position="141"/>
    </location>
</feature>
<dbReference type="EMBL" id="BDIP01000196">
    <property type="protein sequence ID" value="GIQ80573.1"/>
    <property type="molecule type" value="Genomic_DNA"/>
</dbReference>
<evidence type="ECO:0000313" key="5">
    <source>
        <dbReference type="EMBL" id="GIQ81226.1"/>
    </source>
</evidence>
<dbReference type="EMBL" id="BDIP01000920">
    <property type="protein sequence ID" value="GIQ83089.1"/>
    <property type="molecule type" value="Genomic_DNA"/>
</dbReference>
<evidence type="ECO:0000313" key="6">
    <source>
        <dbReference type="EMBL" id="GIQ82065.1"/>
    </source>
</evidence>
<evidence type="ECO:0000313" key="12">
    <source>
        <dbReference type="Proteomes" id="UP000265618"/>
    </source>
</evidence>
<feature type="compositionally biased region" description="Basic and acidic residues" evidence="1">
    <location>
        <begin position="170"/>
        <end position="186"/>
    </location>
</feature>
<protein>
    <submittedName>
        <fullName evidence="2">Uncharacterized protein</fullName>
    </submittedName>
</protein>
<dbReference type="EMBL" id="BDIP01000234">
    <property type="protein sequence ID" value="GIQ80755.1"/>
    <property type="molecule type" value="Genomic_DNA"/>
</dbReference>
<dbReference type="EMBL" id="BDIP01000792">
    <property type="protein sequence ID" value="GIQ82725.1"/>
    <property type="molecule type" value="Genomic_DNA"/>
</dbReference>
<dbReference type="EMBL" id="BDIP01001187">
    <property type="protein sequence ID" value="GIQ83804.1"/>
    <property type="molecule type" value="Genomic_DNA"/>
</dbReference>
<evidence type="ECO:0000313" key="2">
    <source>
        <dbReference type="EMBL" id="GIQ80520.1"/>
    </source>
</evidence>
<keyword evidence="12" id="KW-1185">Reference proteome</keyword>
<sequence>MWNTAISGKAAASAMGSTSSYHRGTDTQRSMSQSLPRSQSVGDISMAMALGRKRERAGEGDNEADPQAQSGLYASGIEGGRTSQLSLGEGTVVASPFLVRSNTHSHQSLDGLEDAAPASPLPPGTGSPLPPPSPFYSPSTAVGMADSGSFNRERTHVVRPASTICQRLTSLERGKQRERERGRESDMDGSITESINCSQFSFSGVAPLNSSGFQSVLLGSVLGDADDSVMETERERERDGDSLVGSIGSGFGDSIVVDEEERERDRERERERDKQDKDRELDLEVERELRCCANITKESSHDRPSSRVGSRHGHRHGDRHDTGVRLTRSLNTRRRRLIDHSAVDADPSRRPSSSMSNQSKAMYGIVPGSVTQVGKCPAVSRTVTAHPTPALNRRNTIGTGPNRDRARRASICGLSIAGVSMLTMGQRERKGAGRGRGVGLDGLDVRAVSSILVDRPDSRLALGQRAADIFPDGDVVEDGLAALQDLETADHPHPSDFLGDTGAKAPEETFQVYSGHGDTVFDESQFTEDLVGGTGLGGTPPPRCCSVLSQQDRWL</sequence>
<evidence type="ECO:0000313" key="8">
    <source>
        <dbReference type="EMBL" id="GIQ83076.1"/>
    </source>
</evidence>